<dbReference type="PANTHER" id="PTHR47481:SF31">
    <property type="entry name" value="OS01G0873500 PROTEIN"/>
    <property type="match status" value="1"/>
</dbReference>
<protein>
    <submittedName>
        <fullName evidence="2">Uncharacterized protein</fullName>
    </submittedName>
</protein>
<dbReference type="AlphaFoldDB" id="A0A7H4LH35"/>
<dbReference type="Pfam" id="PF14223">
    <property type="entry name" value="Retrotran_gag_2"/>
    <property type="match status" value="1"/>
</dbReference>
<feature type="region of interest" description="Disordered" evidence="1">
    <location>
        <begin position="226"/>
        <end position="304"/>
    </location>
</feature>
<name>A0A7H4LH35_WHEAT</name>
<dbReference type="Proteomes" id="UP000280104">
    <property type="component" value="Chromosome II"/>
</dbReference>
<evidence type="ECO:0000256" key="1">
    <source>
        <dbReference type="SAM" id="MobiDB-lite"/>
    </source>
</evidence>
<sequence length="304" mass="32690">MASSAGVALNLGSPPSEKLARGNFILWKTQVLPTLQGAQVTGLLDNSDAAPSRMVEVTKADKTTTLELNPLYGPWIAKDQQVLSYLLNSMSPEILAQVVGKDSAFELWTTVTNLFASQSQSRITNLRIAITNTKKGSMSSSAYMAKMKSLGDELAAVGRPVSDPGMVDYILAGLDRDYDSVVVAIGAVKNTITADDLFAQISAFDQRMEMLGDSSSGGFHSSAIAVYRDRGQSRGRGGRGRGRGDRGDRQPVFQWRQRLQRAPSTAATATAGELDKLTMREKYNGGDQIHSANGSGLENKENHS</sequence>
<evidence type="ECO:0000313" key="2">
    <source>
        <dbReference type="EMBL" id="SPT17923.1"/>
    </source>
</evidence>
<dbReference type="EMBL" id="LS480641">
    <property type="protein sequence ID" value="SPT17923.1"/>
    <property type="molecule type" value="Genomic_DNA"/>
</dbReference>
<gene>
    <name evidence="2" type="ORF">CAMPLR22A2D_LOCUS2533</name>
</gene>
<evidence type="ECO:0000313" key="3">
    <source>
        <dbReference type="Proteomes" id="UP000280104"/>
    </source>
</evidence>
<organism evidence="2 3">
    <name type="scientific">Triticum aestivum</name>
    <name type="common">Wheat</name>
    <dbReference type="NCBI Taxonomy" id="4565"/>
    <lineage>
        <taxon>Eukaryota</taxon>
        <taxon>Viridiplantae</taxon>
        <taxon>Streptophyta</taxon>
        <taxon>Embryophyta</taxon>
        <taxon>Tracheophyta</taxon>
        <taxon>Spermatophyta</taxon>
        <taxon>Magnoliopsida</taxon>
        <taxon>Liliopsida</taxon>
        <taxon>Poales</taxon>
        <taxon>Poaceae</taxon>
        <taxon>BOP clade</taxon>
        <taxon>Pooideae</taxon>
        <taxon>Triticodae</taxon>
        <taxon>Triticeae</taxon>
        <taxon>Triticinae</taxon>
        <taxon>Triticum</taxon>
    </lineage>
</organism>
<feature type="compositionally biased region" description="Basic and acidic residues" evidence="1">
    <location>
        <begin position="273"/>
        <end position="284"/>
    </location>
</feature>
<proteinExistence type="predicted"/>
<accession>A0A7H4LH35</accession>
<reference evidence="2 3" key="1">
    <citation type="submission" date="2018-05" db="EMBL/GenBank/DDBJ databases">
        <authorList>
            <person name="Thind KAUR A."/>
        </authorList>
    </citation>
    <scope>NUCLEOTIDE SEQUENCE [LARGE SCALE GENOMIC DNA]</scope>
</reference>
<dbReference type="PANTHER" id="PTHR47481">
    <property type="match status" value="1"/>
</dbReference>